<reference evidence="1 2" key="1">
    <citation type="submission" date="2019-12" db="EMBL/GenBank/DDBJ databases">
        <title>Rhizobium genotypes associated with high levels of biological nitrogen fixation by grain legumes in a temperate-maritime cropping system.</title>
        <authorList>
            <person name="Maluk M."/>
            <person name="Francesc Ferrando Molina F."/>
            <person name="Lopez Del Egido L."/>
            <person name="Lafos M."/>
            <person name="Langarica-Fuentes A."/>
            <person name="Gebre Yohannes G."/>
            <person name="Young M.W."/>
            <person name="Martin P."/>
            <person name="Gantlett R."/>
            <person name="Kenicer G."/>
            <person name="Hawes C."/>
            <person name="Begg G.S."/>
            <person name="Quilliam R.S."/>
            <person name="Squire G.R."/>
            <person name="Poole P.S."/>
            <person name="Young P.W."/>
            <person name="Iannetta P.M."/>
            <person name="James E.K."/>
        </authorList>
    </citation>
    <scope>NUCLEOTIDE SEQUENCE [LARGE SCALE GENOMIC DNA]</scope>
    <source>
        <strain evidence="1 2">JHI1118</strain>
    </source>
</reference>
<dbReference type="RefSeq" id="WP_163993419.1">
    <property type="nucleotide sequence ID" value="NZ_WUEY01000028.1"/>
</dbReference>
<proteinExistence type="predicted"/>
<evidence type="ECO:0008006" key="3">
    <source>
        <dbReference type="Google" id="ProtNLM"/>
    </source>
</evidence>
<gene>
    <name evidence="1" type="ORF">GR212_32625</name>
</gene>
<comment type="caution">
    <text evidence="1">The sequence shown here is derived from an EMBL/GenBank/DDBJ whole genome shotgun (WGS) entry which is preliminary data.</text>
</comment>
<protein>
    <recommendedName>
        <fullName evidence="3">HNH endonuclease</fullName>
    </recommendedName>
</protein>
<evidence type="ECO:0000313" key="1">
    <source>
        <dbReference type="EMBL" id="NEI74302.1"/>
    </source>
</evidence>
<evidence type="ECO:0000313" key="2">
    <source>
        <dbReference type="Proteomes" id="UP000483035"/>
    </source>
</evidence>
<dbReference type="AlphaFoldDB" id="A0A6L9UIU1"/>
<dbReference type="EMBL" id="WUEY01000028">
    <property type="protein sequence ID" value="NEI74302.1"/>
    <property type="molecule type" value="Genomic_DNA"/>
</dbReference>
<name>A0A6L9UIU1_9HYPH</name>
<dbReference type="Proteomes" id="UP000483035">
    <property type="component" value="Unassembled WGS sequence"/>
</dbReference>
<accession>A0A6L9UIU1</accession>
<organism evidence="1 2">
    <name type="scientific">Rhizobium lusitanum</name>
    <dbReference type="NCBI Taxonomy" id="293958"/>
    <lineage>
        <taxon>Bacteria</taxon>
        <taxon>Pseudomonadati</taxon>
        <taxon>Pseudomonadota</taxon>
        <taxon>Alphaproteobacteria</taxon>
        <taxon>Hyphomicrobiales</taxon>
        <taxon>Rhizobiaceae</taxon>
        <taxon>Rhizobium/Agrobacterium group</taxon>
        <taxon>Rhizobium</taxon>
    </lineage>
</organism>
<sequence length="331" mass="36784">MFALEVSRAAVSEANIRAKQCFACGRTPTTGAGEHVIPKWLQSKLGLFDERLTLLNGTQIPYRSLTVPCCAECNNGFLSAIEREVHPIFTRGTLIAGDELVLGRWLSKILIGILVKETSLSFDRTKPSRGSIVEPEFLDELQHCHFIMQSGRKPTLFRCLHGGYPFSLYHYQIADSDADTFDLSTNVYGQSISIRIGALGVVFVNDGGLQLHIGAKGPFGLSGATVTPVQFAELSARIHFKAALRDATHFYLTFENDQVVQIEQLHVKSFSGYIPGTDELQIFRGWDEEQFSYALAAYTRIPRSELFDEAARVCRTSLGNFILNATDERLP</sequence>